<keyword evidence="7" id="KW-0963">Cytoplasm</keyword>
<dbReference type="InterPro" id="IPR040608">
    <property type="entry name" value="Snf8/Vps36"/>
</dbReference>
<dbReference type="InterPro" id="IPR021648">
    <property type="entry name" value="GLUE_dom"/>
</dbReference>
<dbReference type="PANTHER" id="PTHR13128:SF12">
    <property type="entry name" value="VACUOLAR PROTEIN-SORTING-ASSOCIATED PROTEIN 36"/>
    <property type="match status" value="1"/>
</dbReference>
<dbReference type="VEuPathDB" id="FungiDB:LELG_01033"/>
<dbReference type="InterPro" id="IPR036390">
    <property type="entry name" value="WH_DNA-bd_sf"/>
</dbReference>
<dbReference type="InterPro" id="IPR011993">
    <property type="entry name" value="PH-like_dom_sf"/>
</dbReference>
<dbReference type="OrthoDB" id="271448at2759"/>
<dbReference type="PROSITE" id="PS51495">
    <property type="entry name" value="GLUE"/>
    <property type="match status" value="1"/>
</dbReference>
<evidence type="ECO:0000256" key="3">
    <source>
        <dbReference type="ARBA" id="ARBA00022723"/>
    </source>
</evidence>
<dbReference type="Gene3D" id="2.30.29.30">
    <property type="entry name" value="Pleckstrin-homology domain (PH domain)/Phosphotyrosine-binding domain (PTB)"/>
    <property type="match status" value="2"/>
</dbReference>
<dbReference type="AlphaFoldDB" id="A5DUJ7"/>
<evidence type="ECO:0000313" key="11">
    <source>
        <dbReference type="Proteomes" id="UP000001996"/>
    </source>
</evidence>
<evidence type="ECO:0000256" key="2">
    <source>
        <dbReference type="ARBA" id="ARBA00022448"/>
    </source>
</evidence>
<dbReference type="InterPro" id="IPR037855">
    <property type="entry name" value="Vps36"/>
</dbReference>
<dbReference type="SUPFAM" id="SSF50729">
    <property type="entry name" value="PH domain-like"/>
    <property type="match status" value="1"/>
</dbReference>
<name>A5DUJ7_LODEL</name>
<keyword evidence="3" id="KW-0479">Metal-binding</keyword>
<proteinExistence type="inferred from homology"/>
<evidence type="ECO:0000256" key="7">
    <source>
        <dbReference type="RuleBase" id="RU367095"/>
    </source>
</evidence>
<keyword evidence="5" id="KW-0862">Zinc</keyword>
<evidence type="ECO:0000313" key="10">
    <source>
        <dbReference type="EMBL" id="EDK42855.1"/>
    </source>
</evidence>
<dbReference type="GO" id="GO:0032266">
    <property type="term" value="F:phosphatidylinositol-3-phosphate binding"/>
    <property type="evidence" value="ECO:0007669"/>
    <property type="project" value="UniProtKB-UniRule"/>
</dbReference>
<gene>
    <name evidence="10" type="ORF">LELG_01033</name>
</gene>
<keyword evidence="4" id="KW-0863">Zinc-finger</keyword>
<dbReference type="Pfam" id="PF04157">
    <property type="entry name" value="EAP30"/>
    <property type="match status" value="1"/>
</dbReference>
<dbReference type="Proteomes" id="UP000001996">
    <property type="component" value="Unassembled WGS sequence"/>
</dbReference>
<comment type="subcellular location">
    <subcellularLocation>
        <location evidence="7">Cytoplasm</location>
    </subcellularLocation>
    <subcellularLocation>
        <location evidence="7">Endosome</location>
    </subcellularLocation>
</comment>
<dbReference type="HOGENOM" id="CLU_015433_2_0_1"/>
<sequence length="682" mass="76955">MTWLKLWRPIKINRSNRPILDDLEHSVYVKDNVGLYQGKAKITNHQNGRLYLTNKRIIYFDNDDCKNQSAAVDIRHLTSAELIDGFLRSSPKVKLFIKTVENDDHGNGSVFNEPNNVTWVCKICSFNNVIEGAFNLNLDEMPKCIACGVHPSRAHLENALENARSRPTPTPSPVPNLDSTLDASGYSSSTPSHNGHEVLQPSSQRPTSLVTLTSPGVCPVCTFHNHKSIKFCEMCGAEVNSMNNVSNSVTPEIDNNPLSLQLESPEQYTNGQPYIKISFRKGGEKEFFQRVANIIDEIKWENLKKKGGINQDAKKIESTQSPTLKKNGSGARARARVGVGAGAGLSALEQIGEQQRKKNELILSTSLDDLEQLMFKFKDLMNISSSLSHLAFGQRKTVLSPLNVSRSSKIYHQELSRHISEYLTSYKLTKSTAMITLQDLFADYNRDLVKSLGYACELIDASDFKKLIDLFQSLNLPVVQDRYENSDLVVVKPKIHADTYGEFIVKFLQNHEQNCKEIDLRRELIDDEITNEGMVFEEGCYGSSVTQISHAFNWSYNITLEELDKSVKSGEIVIDQSISGTFYYVNKFRFSQADWHNDEKEMVVIKNSIVDEQKKITMDLKRDFKSQRQHDLISLQPNYEFGAVADDGGLLEEFAETPPVNDIPLQQQLSSIHLNDLQGLKF</sequence>
<dbReference type="InterPro" id="IPR001876">
    <property type="entry name" value="Znf_RanBP2"/>
</dbReference>
<keyword evidence="7" id="KW-0967">Endosome</keyword>
<dbReference type="InterPro" id="IPR031558">
    <property type="entry name" value="Vps36-NZF-N"/>
</dbReference>
<comment type="similarity">
    <text evidence="1 7">Belongs to the VPS36 family.</text>
</comment>
<dbReference type="STRING" id="379508.A5DUJ7"/>
<evidence type="ECO:0000256" key="4">
    <source>
        <dbReference type="ARBA" id="ARBA00022771"/>
    </source>
</evidence>
<dbReference type="OMA" id="RVCYVDH"/>
<dbReference type="GO" id="GO:0008270">
    <property type="term" value="F:zinc ion binding"/>
    <property type="evidence" value="ECO:0007669"/>
    <property type="project" value="UniProtKB-KW"/>
</dbReference>
<dbReference type="InParanoid" id="A5DUJ7"/>
<dbReference type="SUPFAM" id="SSF46785">
    <property type="entry name" value="Winged helix' DNA-binding domain"/>
    <property type="match status" value="1"/>
</dbReference>
<dbReference type="GeneID" id="5235413"/>
<keyword evidence="6 7" id="KW-0653">Protein transport</keyword>
<feature type="region of interest" description="Disordered" evidence="8">
    <location>
        <begin position="162"/>
        <end position="207"/>
    </location>
</feature>
<dbReference type="GO" id="GO:0031902">
    <property type="term" value="C:late endosome membrane"/>
    <property type="evidence" value="ECO:0007669"/>
    <property type="project" value="UniProtKB-UniRule"/>
</dbReference>
<dbReference type="GO" id="GO:0043130">
    <property type="term" value="F:ubiquitin binding"/>
    <property type="evidence" value="ECO:0007669"/>
    <property type="project" value="UniProtKB-UniRule"/>
</dbReference>
<dbReference type="SMART" id="SM00547">
    <property type="entry name" value="ZnF_RBZ"/>
    <property type="match status" value="2"/>
</dbReference>
<dbReference type="FunCoup" id="A5DUJ7">
    <property type="interactions" value="79"/>
</dbReference>
<dbReference type="Pfam" id="PF16988">
    <property type="entry name" value="Vps36-NZF-N"/>
    <property type="match status" value="1"/>
</dbReference>
<dbReference type="GO" id="GO:0043328">
    <property type="term" value="P:protein transport to vacuole involved in ubiquitin-dependent protein catabolic process via the multivesicular body sorting pathway"/>
    <property type="evidence" value="ECO:0007669"/>
    <property type="project" value="UniProtKB-UniRule"/>
</dbReference>
<evidence type="ECO:0000259" key="9">
    <source>
        <dbReference type="PROSITE" id="PS51495"/>
    </source>
</evidence>
<dbReference type="Gene3D" id="1.10.10.10">
    <property type="entry name" value="Winged helix-like DNA-binding domain superfamily/Winged helix DNA-binding domain"/>
    <property type="match status" value="2"/>
</dbReference>
<evidence type="ECO:0000256" key="5">
    <source>
        <dbReference type="ARBA" id="ARBA00022833"/>
    </source>
</evidence>
<accession>A5DUJ7</accession>
<dbReference type="InterPro" id="IPR036388">
    <property type="entry name" value="WH-like_DNA-bd_sf"/>
</dbReference>
<evidence type="ECO:0000256" key="6">
    <source>
        <dbReference type="ARBA" id="ARBA00022927"/>
    </source>
</evidence>
<dbReference type="EMBL" id="CH981524">
    <property type="protein sequence ID" value="EDK42855.1"/>
    <property type="molecule type" value="Genomic_DNA"/>
</dbReference>
<keyword evidence="11" id="KW-1185">Reference proteome</keyword>
<reference evidence="10 11" key="1">
    <citation type="journal article" date="2009" name="Nature">
        <title>Evolution of pathogenicity and sexual reproduction in eight Candida genomes.</title>
        <authorList>
            <person name="Butler G."/>
            <person name="Rasmussen M.D."/>
            <person name="Lin M.F."/>
            <person name="Santos M.A."/>
            <person name="Sakthikumar S."/>
            <person name="Munro C.A."/>
            <person name="Rheinbay E."/>
            <person name="Grabherr M."/>
            <person name="Forche A."/>
            <person name="Reedy J.L."/>
            <person name="Agrafioti I."/>
            <person name="Arnaud M.B."/>
            <person name="Bates S."/>
            <person name="Brown A.J."/>
            <person name="Brunke S."/>
            <person name="Costanzo M.C."/>
            <person name="Fitzpatrick D.A."/>
            <person name="de Groot P.W."/>
            <person name="Harris D."/>
            <person name="Hoyer L.L."/>
            <person name="Hube B."/>
            <person name="Klis F.M."/>
            <person name="Kodira C."/>
            <person name="Lennard N."/>
            <person name="Logue M.E."/>
            <person name="Martin R."/>
            <person name="Neiman A.M."/>
            <person name="Nikolaou E."/>
            <person name="Quail M.A."/>
            <person name="Quinn J."/>
            <person name="Santos M.C."/>
            <person name="Schmitzberger F.F."/>
            <person name="Sherlock G."/>
            <person name="Shah P."/>
            <person name="Silverstein K.A."/>
            <person name="Skrzypek M.S."/>
            <person name="Soll D."/>
            <person name="Staggs R."/>
            <person name="Stansfield I."/>
            <person name="Stumpf M.P."/>
            <person name="Sudbery P.E."/>
            <person name="Srikantha T."/>
            <person name="Zeng Q."/>
            <person name="Berman J."/>
            <person name="Berriman M."/>
            <person name="Heitman J."/>
            <person name="Gow N.A."/>
            <person name="Lorenz M.C."/>
            <person name="Birren B.W."/>
            <person name="Kellis M."/>
            <person name="Cuomo C.A."/>
        </authorList>
    </citation>
    <scope>NUCLEOTIDE SEQUENCE [LARGE SCALE GENOMIC DNA]</scope>
    <source>
        <strain evidence="11">ATCC 11503 / BCRC 21390 / CBS 2605 / JCM 1781 / NBRC 1676 / NRRL YB-4239</strain>
    </source>
</reference>
<comment type="function">
    <text evidence="7">Component of the ESCRT-II complex (endosomal sorting complex required for transport II), which is required for multivesicular body (MVB) formation and sorting of endosomal cargo proteins into MVBs.</text>
</comment>
<dbReference type="PANTHER" id="PTHR13128">
    <property type="entry name" value="VACUOLAR PROTEIN-SORTING-ASSOCIATED PROTEIN 36"/>
    <property type="match status" value="1"/>
</dbReference>
<dbReference type="GO" id="GO:0000814">
    <property type="term" value="C:ESCRT II complex"/>
    <property type="evidence" value="ECO:0007669"/>
    <property type="project" value="UniProtKB-UniRule"/>
</dbReference>
<feature type="compositionally biased region" description="Polar residues" evidence="8">
    <location>
        <begin position="177"/>
        <end position="193"/>
    </location>
</feature>
<dbReference type="eggNOG" id="KOG2760">
    <property type="taxonomic scope" value="Eukaryota"/>
</dbReference>
<evidence type="ECO:0000256" key="1">
    <source>
        <dbReference type="ARBA" id="ARBA00009697"/>
    </source>
</evidence>
<dbReference type="SUPFAM" id="SSF90209">
    <property type="entry name" value="Ran binding protein zinc finger-like"/>
    <property type="match status" value="2"/>
</dbReference>
<feature type="domain" description="GLUE N-terminal" evidence="9">
    <location>
        <begin position="10"/>
        <end position="307"/>
    </location>
</feature>
<keyword evidence="2 7" id="KW-0813">Transport</keyword>
<dbReference type="InterPro" id="IPR036443">
    <property type="entry name" value="Znf_RanBP2_sf"/>
</dbReference>
<dbReference type="Pfam" id="PF11605">
    <property type="entry name" value="Vps36_ESCRT-II"/>
    <property type="match status" value="1"/>
</dbReference>
<evidence type="ECO:0000256" key="8">
    <source>
        <dbReference type="SAM" id="MobiDB-lite"/>
    </source>
</evidence>
<protein>
    <recommendedName>
        <fullName evidence="7">Vacuolar protein-sorting-associated protein 36</fullName>
    </recommendedName>
    <alternativeName>
        <fullName evidence="7">ESCRT-II complex subunit VPS36</fullName>
    </alternativeName>
</protein>
<dbReference type="KEGG" id="lel:PVL30_001000"/>
<organism evidence="10 11">
    <name type="scientific">Lodderomyces elongisporus (strain ATCC 11503 / CBS 2605 / JCM 1781 / NBRC 1676 / NRRL YB-4239)</name>
    <name type="common">Yeast</name>
    <name type="synonym">Saccharomyces elongisporus</name>
    <dbReference type="NCBI Taxonomy" id="379508"/>
    <lineage>
        <taxon>Eukaryota</taxon>
        <taxon>Fungi</taxon>
        <taxon>Dikarya</taxon>
        <taxon>Ascomycota</taxon>
        <taxon>Saccharomycotina</taxon>
        <taxon>Pichiomycetes</taxon>
        <taxon>Debaryomycetaceae</taxon>
        <taxon>Candida/Lodderomyces clade</taxon>
        <taxon>Lodderomyces</taxon>
    </lineage>
</organism>
<comment type="subunit">
    <text evidence="7">Component of the endosomal sorting complex required for transport II (ESCRT-II).</text>
</comment>